<sequence>MAVGLSNDTSAPTAVEERKAFSKGSKVQRTPPLNQSDNTPKRPLELTSPPTRVQPAKRIKTPQLEIAEMGAILDDLLTKVNHNGVRSINLAMKNAFARLKELHLRLRIRLPETESVQSERTSMVDTSQQTSPQGPPSSQEPSASKAGSRSDDRTARSALKTQRLTQRKPADPQRRPRAPFYAIVACKMPQSRLQQRPTESRRKRLPRERPDALIITPTAGLPDARLRAIGESVTRVKRKAKGELLLELCASSQDRTHKLRVDMGAVLGDRASLRTVTQSKVFLIRDLDELT</sequence>
<feature type="compositionally biased region" description="Polar residues" evidence="1">
    <location>
        <begin position="1"/>
        <end position="12"/>
    </location>
</feature>
<organism evidence="2 3">
    <name type="scientific">Drosophila erecta</name>
    <name type="common">Fruit fly</name>
    <dbReference type="NCBI Taxonomy" id="7220"/>
    <lineage>
        <taxon>Eukaryota</taxon>
        <taxon>Metazoa</taxon>
        <taxon>Ecdysozoa</taxon>
        <taxon>Arthropoda</taxon>
        <taxon>Hexapoda</taxon>
        <taxon>Insecta</taxon>
        <taxon>Pterygota</taxon>
        <taxon>Neoptera</taxon>
        <taxon>Endopterygota</taxon>
        <taxon>Diptera</taxon>
        <taxon>Brachycera</taxon>
        <taxon>Muscomorpha</taxon>
        <taxon>Ephydroidea</taxon>
        <taxon>Drosophilidae</taxon>
        <taxon>Drosophila</taxon>
        <taxon>Sophophora</taxon>
    </lineage>
</organism>
<reference evidence="2 3" key="2">
    <citation type="journal article" date="2008" name="Bioinformatics">
        <title>Assembly reconciliation.</title>
        <authorList>
            <person name="Zimin A.V."/>
            <person name="Smith D.R."/>
            <person name="Sutton G."/>
            <person name="Yorke J.A."/>
        </authorList>
    </citation>
    <scope>NUCLEOTIDE SEQUENCE [LARGE SCALE GENOMIC DNA]</scope>
    <source>
        <strain evidence="2 3">TSC#14021-0224.01</strain>
    </source>
</reference>
<feature type="region of interest" description="Disordered" evidence="1">
    <location>
        <begin position="1"/>
        <end position="59"/>
    </location>
</feature>
<accession>B3P253</accession>
<dbReference type="AlphaFoldDB" id="B3P253"/>
<protein>
    <submittedName>
        <fullName evidence="2">GG12089</fullName>
    </submittedName>
</protein>
<evidence type="ECO:0000313" key="2">
    <source>
        <dbReference type="EMBL" id="EDV47731.1"/>
    </source>
</evidence>
<dbReference type="PhylomeDB" id="B3P253"/>
<evidence type="ECO:0000313" key="3">
    <source>
        <dbReference type="Proteomes" id="UP000008711"/>
    </source>
</evidence>
<name>B3P253_DROER</name>
<gene>
    <name evidence="2" type="primary">Dere\GG12089</name>
    <name evidence="2" type="ORF">Dere_GG12089</name>
</gene>
<dbReference type="EMBL" id="CH954181">
    <property type="protein sequence ID" value="EDV47731.1"/>
    <property type="molecule type" value="Genomic_DNA"/>
</dbReference>
<feature type="compositionally biased region" description="Polar residues" evidence="1">
    <location>
        <begin position="25"/>
        <end position="38"/>
    </location>
</feature>
<proteinExistence type="predicted"/>
<feature type="region of interest" description="Disordered" evidence="1">
    <location>
        <begin position="115"/>
        <end position="208"/>
    </location>
</feature>
<dbReference type="Proteomes" id="UP000008711">
    <property type="component" value="Unassembled WGS sequence"/>
</dbReference>
<evidence type="ECO:0000256" key="1">
    <source>
        <dbReference type="SAM" id="MobiDB-lite"/>
    </source>
</evidence>
<feature type="compositionally biased region" description="Low complexity" evidence="1">
    <location>
        <begin position="127"/>
        <end position="144"/>
    </location>
</feature>
<dbReference type="OMA" id="YAIVACK"/>
<feature type="compositionally biased region" description="Polar residues" evidence="1">
    <location>
        <begin position="115"/>
        <end position="126"/>
    </location>
</feature>
<reference evidence="2 3" key="1">
    <citation type="journal article" date="2007" name="Nature">
        <title>Evolution of genes and genomes on the Drosophila phylogeny.</title>
        <authorList>
            <consortium name="Drosophila 12 Genomes Consortium"/>
            <person name="Clark A.G."/>
            <person name="Eisen M.B."/>
            <person name="Smith D.R."/>
            <person name="Bergman C.M."/>
            <person name="Oliver B."/>
            <person name="Markow T.A."/>
            <person name="Kaufman T.C."/>
            <person name="Kellis M."/>
            <person name="Gelbart W."/>
            <person name="Iyer V.N."/>
            <person name="Pollard D.A."/>
            <person name="Sackton T.B."/>
            <person name="Larracuente A.M."/>
            <person name="Singh N.D."/>
            <person name="Abad J.P."/>
            <person name="Abt D.N."/>
            <person name="Adryan B."/>
            <person name="Aguade M."/>
            <person name="Akashi H."/>
            <person name="Anderson W.W."/>
            <person name="Aquadro C.F."/>
            <person name="Ardell D.H."/>
            <person name="Arguello R."/>
            <person name="Artieri C.G."/>
            <person name="Barbash D.A."/>
            <person name="Barker D."/>
            <person name="Barsanti P."/>
            <person name="Batterham P."/>
            <person name="Batzoglou S."/>
            <person name="Begun D."/>
            <person name="Bhutkar A."/>
            <person name="Blanco E."/>
            <person name="Bosak S.A."/>
            <person name="Bradley R.K."/>
            <person name="Brand A.D."/>
            <person name="Brent M.R."/>
            <person name="Brooks A.N."/>
            <person name="Brown R.H."/>
            <person name="Butlin R.K."/>
            <person name="Caggese C."/>
            <person name="Calvi B.R."/>
            <person name="Bernardo de Carvalho A."/>
            <person name="Caspi A."/>
            <person name="Castrezana S."/>
            <person name="Celniker S.E."/>
            <person name="Chang J.L."/>
            <person name="Chapple C."/>
            <person name="Chatterji S."/>
            <person name="Chinwalla A."/>
            <person name="Civetta A."/>
            <person name="Clifton S.W."/>
            <person name="Comeron J.M."/>
            <person name="Costello J.C."/>
            <person name="Coyne J.A."/>
            <person name="Daub J."/>
            <person name="David R.G."/>
            <person name="Delcher A.L."/>
            <person name="Delehaunty K."/>
            <person name="Do C.B."/>
            <person name="Ebling H."/>
            <person name="Edwards K."/>
            <person name="Eickbush T."/>
            <person name="Evans J.D."/>
            <person name="Filipski A."/>
            <person name="Findeiss S."/>
            <person name="Freyhult E."/>
            <person name="Fulton L."/>
            <person name="Fulton R."/>
            <person name="Garcia A.C."/>
            <person name="Gardiner A."/>
            <person name="Garfield D.A."/>
            <person name="Garvin B.E."/>
            <person name="Gibson G."/>
            <person name="Gilbert D."/>
            <person name="Gnerre S."/>
            <person name="Godfrey J."/>
            <person name="Good R."/>
            <person name="Gotea V."/>
            <person name="Gravely B."/>
            <person name="Greenberg A.J."/>
            <person name="Griffiths-Jones S."/>
            <person name="Gross S."/>
            <person name="Guigo R."/>
            <person name="Gustafson E.A."/>
            <person name="Haerty W."/>
            <person name="Hahn M.W."/>
            <person name="Halligan D.L."/>
            <person name="Halpern A.L."/>
            <person name="Halter G.M."/>
            <person name="Han M.V."/>
            <person name="Heger A."/>
            <person name="Hillier L."/>
            <person name="Hinrichs A.S."/>
            <person name="Holmes I."/>
            <person name="Hoskins R.A."/>
            <person name="Hubisz M.J."/>
            <person name="Hultmark D."/>
            <person name="Huntley M.A."/>
            <person name="Jaffe D.B."/>
            <person name="Jagadeeshan S."/>
            <person name="Jeck W.R."/>
            <person name="Johnson J."/>
            <person name="Jones C.D."/>
            <person name="Jordan W.C."/>
            <person name="Karpen G.H."/>
            <person name="Kataoka E."/>
            <person name="Keightley P.D."/>
            <person name="Kheradpour P."/>
            <person name="Kirkness E.F."/>
            <person name="Koerich L.B."/>
            <person name="Kristiansen K."/>
            <person name="Kudrna D."/>
            <person name="Kulathinal R.J."/>
            <person name="Kumar S."/>
            <person name="Kwok R."/>
            <person name="Lander E."/>
            <person name="Langley C.H."/>
            <person name="Lapoint R."/>
            <person name="Lazzaro B.P."/>
            <person name="Lee S.J."/>
            <person name="Levesque L."/>
            <person name="Li R."/>
            <person name="Lin C.F."/>
            <person name="Lin M.F."/>
            <person name="Lindblad-Toh K."/>
            <person name="Llopart A."/>
            <person name="Long M."/>
            <person name="Low L."/>
            <person name="Lozovsky E."/>
            <person name="Lu J."/>
            <person name="Luo M."/>
            <person name="Machado C.A."/>
            <person name="Makalowski W."/>
            <person name="Marzo M."/>
            <person name="Matsuda M."/>
            <person name="Matzkin L."/>
            <person name="McAllister B."/>
            <person name="McBride C.S."/>
            <person name="McKernan B."/>
            <person name="McKernan K."/>
            <person name="Mendez-Lago M."/>
            <person name="Minx P."/>
            <person name="Mollenhauer M.U."/>
            <person name="Montooth K."/>
            <person name="Mount S.M."/>
            <person name="Mu X."/>
            <person name="Myers E."/>
            <person name="Negre B."/>
            <person name="Newfeld S."/>
            <person name="Nielsen R."/>
            <person name="Noor M.A."/>
            <person name="O'Grady P."/>
            <person name="Pachter L."/>
            <person name="Papaceit M."/>
            <person name="Parisi M.J."/>
            <person name="Parisi M."/>
            <person name="Parts L."/>
            <person name="Pedersen J.S."/>
            <person name="Pesole G."/>
            <person name="Phillippy A.M."/>
            <person name="Ponting C.P."/>
            <person name="Pop M."/>
            <person name="Porcelli D."/>
            <person name="Powell J.R."/>
            <person name="Prohaska S."/>
            <person name="Pruitt K."/>
            <person name="Puig M."/>
            <person name="Quesneville H."/>
            <person name="Ram K.R."/>
            <person name="Rand D."/>
            <person name="Rasmussen M.D."/>
            <person name="Reed L.K."/>
            <person name="Reenan R."/>
            <person name="Reily A."/>
            <person name="Remington K.A."/>
            <person name="Rieger T.T."/>
            <person name="Ritchie M.G."/>
            <person name="Robin C."/>
            <person name="Rogers Y.H."/>
            <person name="Rohde C."/>
            <person name="Rozas J."/>
            <person name="Rubenfield M.J."/>
            <person name="Ruiz A."/>
            <person name="Russo S."/>
            <person name="Salzberg S.L."/>
            <person name="Sanchez-Gracia A."/>
            <person name="Saranga D.J."/>
            <person name="Sato H."/>
            <person name="Schaeffer S.W."/>
            <person name="Schatz M.C."/>
            <person name="Schlenke T."/>
            <person name="Schwartz R."/>
            <person name="Segarra C."/>
            <person name="Singh R.S."/>
            <person name="Sirot L."/>
            <person name="Sirota M."/>
            <person name="Sisneros N.B."/>
            <person name="Smith C.D."/>
            <person name="Smith T.F."/>
            <person name="Spieth J."/>
            <person name="Stage D.E."/>
            <person name="Stark A."/>
            <person name="Stephan W."/>
            <person name="Strausberg R.L."/>
            <person name="Strempel S."/>
            <person name="Sturgill D."/>
            <person name="Sutton G."/>
            <person name="Sutton G.G."/>
            <person name="Tao W."/>
            <person name="Teichmann S."/>
            <person name="Tobari Y.N."/>
            <person name="Tomimura Y."/>
            <person name="Tsolas J.M."/>
            <person name="Valente V.L."/>
            <person name="Venter E."/>
            <person name="Venter J.C."/>
            <person name="Vicario S."/>
            <person name="Vieira F.G."/>
            <person name="Vilella A.J."/>
            <person name="Villasante A."/>
            <person name="Walenz B."/>
            <person name="Wang J."/>
            <person name="Wasserman M."/>
            <person name="Watts T."/>
            <person name="Wilson D."/>
            <person name="Wilson R.K."/>
            <person name="Wing R.A."/>
            <person name="Wolfner M.F."/>
            <person name="Wong A."/>
            <person name="Wong G.K."/>
            <person name="Wu C.I."/>
            <person name="Wu G."/>
            <person name="Yamamoto D."/>
            <person name="Yang H.P."/>
            <person name="Yang S.P."/>
            <person name="Yorke J.A."/>
            <person name="Yoshida K."/>
            <person name="Zdobnov E."/>
            <person name="Zhang P."/>
            <person name="Zhang Y."/>
            <person name="Zimin A.V."/>
            <person name="Baldwin J."/>
            <person name="Abdouelleil A."/>
            <person name="Abdulkadir J."/>
            <person name="Abebe A."/>
            <person name="Abera B."/>
            <person name="Abreu J."/>
            <person name="Acer S.C."/>
            <person name="Aftuck L."/>
            <person name="Alexander A."/>
            <person name="An P."/>
            <person name="Anderson E."/>
            <person name="Anderson S."/>
            <person name="Arachi H."/>
            <person name="Azer M."/>
            <person name="Bachantsang P."/>
            <person name="Barry A."/>
            <person name="Bayul T."/>
            <person name="Berlin A."/>
            <person name="Bessette D."/>
            <person name="Bloom T."/>
            <person name="Blye J."/>
            <person name="Boguslavskiy L."/>
            <person name="Bonnet C."/>
            <person name="Boukhgalter B."/>
            <person name="Bourzgui I."/>
            <person name="Brown A."/>
            <person name="Cahill P."/>
            <person name="Channer S."/>
            <person name="Cheshatsang Y."/>
            <person name="Chuda L."/>
            <person name="Citroen M."/>
            <person name="Collymore A."/>
            <person name="Cooke P."/>
            <person name="Costello M."/>
            <person name="D'Aco K."/>
            <person name="Daza R."/>
            <person name="De Haan G."/>
            <person name="DeGray S."/>
            <person name="DeMaso C."/>
            <person name="Dhargay N."/>
            <person name="Dooley K."/>
            <person name="Dooley E."/>
            <person name="Doricent M."/>
            <person name="Dorje P."/>
            <person name="Dorjee K."/>
            <person name="Dupes A."/>
            <person name="Elong R."/>
            <person name="Falk J."/>
            <person name="Farina A."/>
            <person name="Faro S."/>
            <person name="Ferguson D."/>
            <person name="Fisher S."/>
            <person name="Foley C.D."/>
            <person name="Franke A."/>
            <person name="Friedrich D."/>
            <person name="Gadbois L."/>
            <person name="Gearin G."/>
            <person name="Gearin C.R."/>
            <person name="Giannoukos G."/>
            <person name="Goode T."/>
            <person name="Graham J."/>
            <person name="Grandbois E."/>
            <person name="Grewal S."/>
            <person name="Gyaltsen K."/>
            <person name="Hafez N."/>
            <person name="Hagos B."/>
            <person name="Hall J."/>
            <person name="Henson C."/>
            <person name="Hollinger A."/>
            <person name="Honan T."/>
            <person name="Huard M.D."/>
            <person name="Hughes L."/>
            <person name="Hurhula B."/>
            <person name="Husby M.E."/>
            <person name="Kamat A."/>
            <person name="Kanga B."/>
            <person name="Kashin S."/>
            <person name="Khazanovich D."/>
            <person name="Kisner P."/>
            <person name="Lance K."/>
            <person name="Lara M."/>
            <person name="Lee W."/>
            <person name="Lennon N."/>
            <person name="Letendre F."/>
            <person name="LeVine R."/>
            <person name="Lipovsky A."/>
            <person name="Liu X."/>
            <person name="Liu J."/>
            <person name="Liu S."/>
            <person name="Lokyitsang T."/>
            <person name="Lokyitsang Y."/>
            <person name="Lubonja R."/>
            <person name="Lui A."/>
            <person name="MacDonald P."/>
            <person name="Magnisalis V."/>
            <person name="Maru K."/>
            <person name="Matthews C."/>
            <person name="McCusker W."/>
            <person name="McDonough S."/>
            <person name="Mehta T."/>
            <person name="Meldrim J."/>
            <person name="Meneus L."/>
            <person name="Mihai O."/>
            <person name="Mihalev A."/>
            <person name="Mihova T."/>
            <person name="Mittelman R."/>
            <person name="Mlenga V."/>
            <person name="Montmayeur A."/>
            <person name="Mulrain L."/>
            <person name="Navidi A."/>
            <person name="Naylor J."/>
            <person name="Negash T."/>
            <person name="Nguyen T."/>
            <person name="Nguyen N."/>
            <person name="Nicol R."/>
            <person name="Norbu C."/>
            <person name="Norbu N."/>
            <person name="Novod N."/>
            <person name="O'Neill B."/>
            <person name="Osman S."/>
            <person name="Markiewicz E."/>
            <person name="Oyono O.L."/>
            <person name="Patti C."/>
            <person name="Phunkhang P."/>
            <person name="Pierre F."/>
            <person name="Priest M."/>
            <person name="Raghuraman S."/>
            <person name="Rege F."/>
            <person name="Reyes R."/>
            <person name="Rise C."/>
            <person name="Rogov P."/>
            <person name="Ross K."/>
            <person name="Ryan E."/>
            <person name="Settipalli S."/>
            <person name="Shea T."/>
            <person name="Sherpa N."/>
            <person name="Shi L."/>
            <person name="Shih D."/>
            <person name="Sparrow T."/>
            <person name="Spaulding J."/>
            <person name="Stalker J."/>
            <person name="Stange-Thomann N."/>
            <person name="Stavropoulos S."/>
            <person name="Stone C."/>
            <person name="Strader C."/>
            <person name="Tesfaye S."/>
            <person name="Thomson T."/>
            <person name="Thoulutsang Y."/>
            <person name="Thoulutsang D."/>
            <person name="Topham K."/>
            <person name="Topping I."/>
            <person name="Tsamla T."/>
            <person name="Vassiliev H."/>
            <person name="Vo A."/>
            <person name="Wangchuk T."/>
            <person name="Wangdi T."/>
            <person name="Weiand M."/>
            <person name="Wilkinson J."/>
            <person name="Wilson A."/>
            <person name="Yadav S."/>
            <person name="Young G."/>
            <person name="Yu Q."/>
            <person name="Zembek L."/>
            <person name="Zhong D."/>
            <person name="Zimmer A."/>
            <person name="Zwirko Z."/>
            <person name="Jaffe D.B."/>
            <person name="Alvarez P."/>
            <person name="Brockman W."/>
            <person name="Butler J."/>
            <person name="Chin C."/>
            <person name="Gnerre S."/>
            <person name="Grabherr M."/>
            <person name="Kleber M."/>
            <person name="Mauceli E."/>
            <person name="MacCallum I."/>
        </authorList>
    </citation>
    <scope>NUCLEOTIDE SEQUENCE [LARGE SCALE GENOMIC DNA]</scope>
    <source>
        <strain evidence="2 3">TSC#14021-0224.01</strain>
    </source>
</reference>
<keyword evidence="3" id="KW-1185">Reference proteome</keyword>
<dbReference type="HOGENOM" id="CLU_957338_0_0_1"/>